<dbReference type="Proteomes" id="UP000033870">
    <property type="component" value="Unassembled WGS sequence"/>
</dbReference>
<accession>A0A0G2BAM0</accession>
<proteinExistence type="predicted"/>
<comment type="caution">
    <text evidence="2">The sequence shown here is derived from an EMBL/GenBank/DDBJ whole genome shotgun (WGS) entry which is preliminary data.</text>
</comment>
<feature type="transmembrane region" description="Helical" evidence="1">
    <location>
        <begin position="181"/>
        <end position="198"/>
    </location>
</feature>
<feature type="transmembrane region" description="Helical" evidence="1">
    <location>
        <begin position="278"/>
        <end position="300"/>
    </location>
</feature>
<dbReference type="EMBL" id="LCRX01000006">
    <property type="protein sequence ID" value="KKW42564.1"/>
    <property type="molecule type" value="Genomic_DNA"/>
</dbReference>
<feature type="transmembrane region" description="Helical" evidence="1">
    <location>
        <begin position="246"/>
        <end position="266"/>
    </location>
</feature>
<keyword evidence="1" id="KW-1133">Transmembrane helix</keyword>
<protein>
    <submittedName>
        <fullName evidence="2">Secreted protein</fullName>
    </submittedName>
</protein>
<evidence type="ECO:0000313" key="3">
    <source>
        <dbReference type="Proteomes" id="UP000033870"/>
    </source>
</evidence>
<feature type="transmembrane region" description="Helical" evidence="1">
    <location>
        <begin position="69"/>
        <end position="87"/>
    </location>
</feature>
<organism evidence="2 3">
    <name type="scientific">Candidatus Magasanikbacteria bacterium GW2011_GWA2_56_11</name>
    <dbReference type="NCBI Taxonomy" id="1619044"/>
    <lineage>
        <taxon>Bacteria</taxon>
        <taxon>Candidatus Magasanikiibacteriota</taxon>
    </lineage>
</organism>
<gene>
    <name evidence="2" type="ORF">UY92_C0006G0125</name>
</gene>
<evidence type="ECO:0000256" key="1">
    <source>
        <dbReference type="SAM" id="Phobius"/>
    </source>
</evidence>
<keyword evidence="1" id="KW-0472">Membrane</keyword>
<keyword evidence="1" id="KW-0812">Transmembrane</keyword>
<name>A0A0G2BAM0_9BACT</name>
<feature type="transmembrane region" description="Helical" evidence="1">
    <location>
        <begin position="355"/>
        <end position="374"/>
    </location>
</feature>
<dbReference type="AlphaFoldDB" id="A0A0G2BAM0"/>
<feature type="transmembrane region" description="Helical" evidence="1">
    <location>
        <begin position="144"/>
        <end position="175"/>
    </location>
</feature>
<feature type="transmembrane region" description="Helical" evidence="1">
    <location>
        <begin position="207"/>
        <end position="226"/>
    </location>
</feature>
<dbReference type="STRING" id="1619044.UY92_C0006G0125"/>
<sequence>MGNSNDFSLWPFSHANKLITHSLPAGNWRRQPAGTAIDNAKDGGHTIRQESIAGTPADMFFSFPAKLQPYKLAAFVFLFAWYGFLLVRPVDLTHGDLGRHLKNGEIILASVRAGESFRSLLDSNYYSYTFPDAPFVNHHWASGLFFYLVWLAGGFNALTIAGALLSSAAFLFFFLAGGRQAGFWPSAAAAFFLMPLIADRREVRPELFSYLFLGIVFSVLLAWHQARAKAWTLWTAAPLFGLWVNLHIYYIYGFALIGLFLAAAITERSREKIRAVSLYLAGALAGGLINPFGARMYLYPLQIMSHFGLPVNEMLPLHEAAAAGLDSARLKTFVISLVVFWLLYALNKIFAARGWPLVFFLIAAFFSATGWQMIRNLTMYGLIMLPLLAWALRDTAGSLARRLARPLRRREFAAGGLAVVVLTAALNWGRLPAAGQAWGVGLNNDGHREAALFLAQSNAAGPLFHDFDSGGYVIYYLFPQWRPFVDNRPEAYPEDFLRNTYRPIRQDEAVWETALKDYDFQTILLSFKKKTGPAIPFIVRRLDDPAWAPVFVDDSFIIFARRTPGQAALIGEYEIPRSRFDIREL</sequence>
<evidence type="ECO:0000313" key="2">
    <source>
        <dbReference type="EMBL" id="KKW42564.1"/>
    </source>
</evidence>
<reference evidence="2 3" key="1">
    <citation type="journal article" date="2015" name="Nature">
        <title>rRNA introns, odd ribosomes, and small enigmatic genomes across a large radiation of phyla.</title>
        <authorList>
            <person name="Brown C.T."/>
            <person name="Hug L.A."/>
            <person name="Thomas B.C."/>
            <person name="Sharon I."/>
            <person name="Castelle C.J."/>
            <person name="Singh A."/>
            <person name="Wilkins M.J."/>
            <person name="Williams K.H."/>
            <person name="Banfield J.F."/>
        </authorList>
    </citation>
    <scope>NUCLEOTIDE SEQUENCE [LARGE SCALE GENOMIC DNA]</scope>
</reference>